<proteinExistence type="predicted"/>
<sequence>MARRGVAGESSTRVARAIVRRLEKMSGRRVRVHHVDPSDARVNRHHLPGHTPSGHTTARDAPNSRRGWEPDTIYRVHDRDTGLSAVYQTDRHGRVSRVEGRLVRNKNVRDPDQQVLSGGADRRQSGNPQGYDTDAGGHIIARELGGSGAGINTLPQSWRENSYGQWRNMERRLKDLVDADNDVDLKVVPKYRGEGERPDWFKVEYTVTPRDGSPPYTVTEVISNRSKPK</sequence>
<organism evidence="3 4">
    <name type="scientific">Actinopolymorpha singaporensis</name>
    <dbReference type="NCBI Taxonomy" id="117157"/>
    <lineage>
        <taxon>Bacteria</taxon>
        <taxon>Bacillati</taxon>
        <taxon>Actinomycetota</taxon>
        <taxon>Actinomycetes</taxon>
        <taxon>Propionibacteriales</taxon>
        <taxon>Actinopolymorphaceae</taxon>
        <taxon>Actinopolymorpha</taxon>
    </lineage>
</organism>
<accession>A0A1H1NMV7</accession>
<dbReference type="InterPro" id="IPR044929">
    <property type="entry name" value="DNA/RNA_non-sp_Endonuclease_sf"/>
</dbReference>
<feature type="domain" description="Type VII secretion system protein EssD-like" evidence="2">
    <location>
        <begin position="72"/>
        <end position="207"/>
    </location>
</feature>
<dbReference type="Gene3D" id="3.40.570.10">
    <property type="entry name" value="Extracellular Endonuclease, subunit A"/>
    <property type="match status" value="1"/>
</dbReference>
<feature type="compositionally biased region" description="Basic and acidic residues" evidence="1">
    <location>
        <begin position="62"/>
        <end position="71"/>
    </location>
</feature>
<dbReference type="EMBL" id="LT629732">
    <property type="protein sequence ID" value="SDS00035.1"/>
    <property type="molecule type" value="Genomic_DNA"/>
</dbReference>
<gene>
    <name evidence="3" type="ORF">SAMN04489717_1287</name>
</gene>
<dbReference type="InterPro" id="IPR044927">
    <property type="entry name" value="Endonuclea_NS_2"/>
</dbReference>
<dbReference type="Proteomes" id="UP000198983">
    <property type="component" value="Chromosome I"/>
</dbReference>
<reference evidence="3 4" key="1">
    <citation type="submission" date="2016-10" db="EMBL/GenBank/DDBJ databases">
        <authorList>
            <person name="de Groot N.N."/>
        </authorList>
    </citation>
    <scope>NUCLEOTIDE SEQUENCE [LARGE SCALE GENOMIC DNA]</scope>
    <source>
        <strain evidence="3 4">DSM 22024</strain>
    </source>
</reference>
<evidence type="ECO:0000313" key="3">
    <source>
        <dbReference type="EMBL" id="SDS00035.1"/>
    </source>
</evidence>
<name>A0A1H1NMV7_9ACTN</name>
<evidence type="ECO:0000259" key="2">
    <source>
        <dbReference type="Pfam" id="PF13930"/>
    </source>
</evidence>
<feature type="region of interest" description="Disordered" evidence="1">
    <location>
        <begin position="40"/>
        <end position="71"/>
    </location>
</feature>
<keyword evidence="3" id="KW-0378">Hydrolase</keyword>
<dbReference type="Pfam" id="PF13930">
    <property type="entry name" value="Endonuclea_NS_2"/>
    <property type="match status" value="1"/>
</dbReference>
<protein>
    <submittedName>
        <fullName evidence="3">DNA/RNA non-specific endonuclease</fullName>
    </submittedName>
</protein>
<evidence type="ECO:0000313" key="4">
    <source>
        <dbReference type="Proteomes" id="UP000198983"/>
    </source>
</evidence>
<dbReference type="AlphaFoldDB" id="A0A1H1NMV7"/>
<evidence type="ECO:0000256" key="1">
    <source>
        <dbReference type="SAM" id="MobiDB-lite"/>
    </source>
</evidence>
<dbReference type="STRING" id="117157.SAMN04489717_1287"/>
<dbReference type="GO" id="GO:0004519">
    <property type="term" value="F:endonuclease activity"/>
    <property type="evidence" value="ECO:0007669"/>
    <property type="project" value="UniProtKB-KW"/>
</dbReference>
<dbReference type="OrthoDB" id="7182479at2"/>
<keyword evidence="3" id="KW-0255">Endonuclease</keyword>
<feature type="region of interest" description="Disordered" evidence="1">
    <location>
        <begin position="87"/>
        <end position="136"/>
    </location>
</feature>
<dbReference type="RefSeq" id="WP_092651503.1">
    <property type="nucleotide sequence ID" value="NZ_LT629732.1"/>
</dbReference>
<feature type="compositionally biased region" description="Basic and acidic residues" evidence="1">
    <location>
        <begin position="89"/>
        <end position="112"/>
    </location>
</feature>
<keyword evidence="3" id="KW-0540">Nuclease</keyword>
<keyword evidence="4" id="KW-1185">Reference proteome</keyword>